<sequence length="107" mass="12000">MDKNEVVKKAKLADQADQCDDMATYMKSVIEQGAELSNDERNLFSVAYKNVAGAHRSSWRVISSIEQKTEGAEQKQQMLRDIFNDVLSLLEKFLISSASQAESKALE</sequence>
<protein>
    <recommendedName>
        <fullName evidence="2">14-3-3 domain-containing protein</fullName>
    </recommendedName>
</protein>
<evidence type="ECO:0000256" key="1">
    <source>
        <dbReference type="ARBA" id="ARBA00006141"/>
    </source>
</evidence>
<dbReference type="InterPro" id="IPR036815">
    <property type="entry name" value="14-3-3_dom_sf"/>
</dbReference>
<dbReference type="PANTHER" id="PTHR18860">
    <property type="entry name" value="14-3-3 PROTEIN"/>
    <property type="match status" value="1"/>
</dbReference>
<dbReference type="InterPro" id="IPR000308">
    <property type="entry name" value="14-3-3"/>
</dbReference>
<reference evidence="3" key="1">
    <citation type="submission" date="2023-09" db="UniProtKB">
        <authorList>
            <consortium name="Ensembl"/>
        </authorList>
    </citation>
    <scope>IDENTIFICATION</scope>
</reference>
<dbReference type="SMART" id="SM00101">
    <property type="entry name" value="14_3_3"/>
    <property type="match status" value="1"/>
</dbReference>
<dbReference type="AlphaFoldDB" id="A0A8C0WVR3"/>
<dbReference type="Pfam" id="PF00244">
    <property type="entry name" value="14-3-3"/>
    <property type="match status" value="1"/>
</dbReference>
<feature type="domain" description="14-3-3" evidence="2">
    <location>
        <begin position="3"/>
        <end position="107"/>
    </location>
</feature>
<evidence type="ECO:0000313" key="3">
    <source>
        <dbReference type="Ensembl" id="ENSCCNP00000017392.1"/>
    </source>
</evidence>
<organism evidence="3">
    <name type="scientific">Castor canadensis</name>
    <name type="common">American beaver</name>
    <dbReference type="NCBI Taxonomy" id="51338"/>
    <lineage>
        <taxon>Eukaryota</taxon>
        <taxon>Metazoa</taxon>
        <taxon>Chordata</taxon>
        <taxon>Craniata</taxon>
        <taxon>Vertebrata</taxon>
        <taxon>Euteleostomi</taxon>
        <taxon>Mammalia</taxon>
        <taxon>Eutheria</taxon>
        <taxon>Euarchontoglires</taxon>
        <taxon>Glires</taxon>
        <taxon>Rodentia</taxon>
        <taxon>Castorimorpha</taxon>
        <taxon>Castoridae</taxon>
        <taxon>Castor</taxon>
    </lineage>
</organism>
<comment type="similarity">
    <text evidence="1">Belongs to the 14-3-3 family.</text>
</comment>
<accession>A0A8C0WVR3</accession>
<proteinExistence type="inferred from homology"/>
<dbReference type="Ensembl" id="ENSCCNT00000022653.1">
    <property type="protein sequence ID" value="ENSCCNP00000017392.1"/>
    <property type="gene ID" value="ENSCCNG00000017716.1"/>
</dbReference>
<dbReference type="InterPro" id="IPR023410">
    <property type="entry name" value="14-3-3_domain"/>
</dbReference>
<evidence type="ECO:0000259" key="2">
    <source>
        <dbReference type="SMART" id="SM00101"/>
    </source>
</evidence>
<dbReference type="Gene3D" id="1.20.190.20">
    <property type="entry name" value="14-3-3 domain"/>
    <property type="match status" value="1"/>
</dbReference>
<name>A0A8C0WVR3_CASCN</name>
<dbReference type="SUPFAM" id="SSF48445">
    <property type="entry name" value="14-3-3 protein"/>
    <property type="match status" value="1"/>
</dbReference>